<dbReference type="Proteomes" id="UP000054217">
    <property type="component" value="Unassembled WGS sequence"/>
</dbReference>
<accession>A0A0C3IVJ1</accession>
<dbReference type="InParanoid" id="A0A0C3IVJ1"/>
<dbReference type="AlphaFoldDB" id="A0A0C3IVJ1"/>
<dbReference type="OrthoDB" id="2634326at2759"/>
<proteinExistence type="predicted"/>
<evidence type="ECO:0000313" key="3">
    <source>
        <dbReference type="Proteomes" id="UP000054217"/>
    </source>
</evidence>
<protein>
    <submittedName>
        <fullName evidence="2">Uncharacterized protein</fullName>
    </submittedName>
</protein>
<feature type="compositionally biased region" description="Low complexity" evidence="1">
    <location>
        <begin position="340"/>
        <end position="352"/>
    </location>
</feature>
<name>A0A0C3IVJ1_PISTI</name>
<dbReference type="HOGENOM" id="CLU_016057_2_0_1"/>
<gene>
    <name evidence="2" type="ORF">M404DRAFT_29230</name>
</gene>
<dbReference type="EMBL" id="KN831993">
    <property type="protein sequence ID" value="KIO00828.1"/>
    <property type="molecule type" value="Genomic_DNA"/>
</dbReference>
<organism evidence="2 3">
    <name type="scientific">Pisolithus tinctorius Marx 270</name>
    <dbReference type="NCBI Taxonomy" id="870435"/>
    <lineage>
        <taxon>Eukaryota</taxon>
        <taxon>Fungi</taxon>
        <taxon>Dikarya</taxon>
        <taxon>Basidiomycota</taxon>
        <taxon>Agaricomycotina</taxon>
        <taxon>Agaricomycetes</taxon>
        <taxon>Agaricomycetidae</taxon>
        <taxon>Boletales</taxon>
        <taxon>Sclerodermatineae</taxon>
        <taxon>Pisolithaceae</taxon>
        <taxon>Pisolithus</taxon>
    </lineage>
</organism>
<evidence type="ECO:0000256" key="1">
    <source>
        <dbReference type="SAM" id="MobiDB-lite"/>
    </source>
</evidence>
<reference evidence="3" key="2">
    <citation type="submission" date="2015-01" db="EMBL/GenBank/DDBJ databases">
        <title>Evolutionary Origins and Diversification of the Mycorrhizal Mutualists.</title>
        <authorList>
            <consortium name="DOE Joint Genome Institute"/>
            <consortium name="Mycorrhizal Genomics Consortium"/>
            <person name="Kohler A."/>
            <person name="Kuo A."/>
            <person name="Nagy L.G."/>
            <person name="Floudas D."/>
            <person name="Copeland A."/>
            <person name="Barry K.W."/>
            <person name="Cichocki N."/>
            <person name="Veneault-Fourrey C."/>
            <person name="LaButti K."/>
            <person name="Lindquist E.A."/>
            <person name="Lipzen A."/>
            <person name="Lundell T."/>
            <person name="Morin E."/>
            <person name="Murat C."/>
            <person name="Riley R."/>
            <person name="Ohm R."/>
            <person name="Sun H."/>
            <person name="Tunlid A."/>
            <person name="Henrissat B."/>
            <person name="Grigoriev I.V."/>
            <person name="Hibbett D.S."/>
            <person name="Martin F."/>
        </authorList>
    </citation>
    <scope>NUCLEOTIDE SEQUENCE [LARGE SCALE GENOMIC DNA]</scope>
    <source>
        <strain evidence="3">Marx 270</strain>
    </source>
</reference>
<feature type="compositionally biased region" description="Low complexity" evidence="1">
    <location>
        <begin position="315"/>
        <end position="332"/>
    </location>
</feature>
<reference evidence="2 3" key="1">
    <citation type="submission" date="2014-04" db="EMBL/GenBank/DDBJ databases">
        <authorList>
            <consortium name="DOE Joint Genome Institute"/>
            <person name="Kuo A."/>
            <person name="Kohler A."/>
            <person name="Costa M.D."/>
            <person name="Nagy L.G."/>
            <person name="Floudas D."/>
            <person name="Copeland A."/>
            <person name="Barry K.W."/>
            <person name="Cichocki N."/>
            <person name="Veneault-Fourrey C."/>
            <person name="LaButti K."/>
            <person name="Lindquist E.A."/>
            <person name="Lipzen A."/>
            <person name="Lundell T."/>
            <person name="Morin E."/>
            <person name="Murat C."/>
            <person name="Sun H."/>
            <person name="Tunlid A."/>
            <person name="Henrissat B."/>
            <person name="Grigoriev I.V."/>
            <person name="Hibbett D.S."/>
            <person name="Martin F."/>
            <person name="Nordberg H.P."/>
            <person name="Cantor M.N."/>
            <person name="Hua S.X."/>
        </authorList>
    </citation>
    <scope>NUCLEOTIDE SEQUENCE [LARGE SCALE GENOMIC DNA]</scope>
    <source>
        <strain evidence="2 3">Marx 270</strain>
    </source>
</reference>
<evidence type="ECO:0000313" key="2">
    <source>
        <dbReference type="EMBL" id="KIO00828.1"/>
    </source>
</evidence>
<sequence>MASGPVSFKPYLRPQDATITSLDVRVVACKENWVITSPNMDFVKEPYIFEEEELCCRADGRLGVVDCFQWPQTHEKQYEYSICIPRKHSIPTLQIAWYDPTPSDFVVPTSSQFAVGTLQSAKVAAFEEALQSLRSRHHTLRDQPVGQDALRTLMHLARHEVMCLRQHPILFRDLVVFVVQLQHKILDIYTLLEYIEYVYPLLLNPPSCPPQANSTWMGCFVRATEVCEALYFAGVPVWLVRSKEYIPPTMNIVHSVRLTYPDGIVRSMYMENGVAKPFPSIWQGPSNALHQYHTRRGYEGTLADAPKHLPISYPSSSRPSSSSRRQPATRQSRTARDRASAGPSRASSSAGGESKWEEPNLPDIPKPHSMFAAAWREADKNLQRVSSGLVDPGYRFPKLTLFVNVSMLEQKKIYLFNWLSAHALWISQVDLCLPSRFPSPQMWRDFLNTINTNPLPSTQTALRKSAVQDILGEGIINSAQGLAGAPEEITWRGMQVKILSLLNPPLWFIWSLLWELYELNFHYELYALNRALVPNLWTSSDEMRLTCQTLLYSIIPGESGLVMWSESLPQDSGELGLCATDVLTALPYINKFCHLLSAWPGAPAHLQYLVEMKDQDDKEVYAVFSLACGFYVQTAFDFLRRQPSLPRMFQFI</sequence>
<feature type="region of interest" description="Disordered" evidence="1">
    <location>
        <begin position="309"/>
        <end position="367"/>
    </location>
</feature>
<keyword evidence="3" id="KW-1185">Reference proteome</keyword>